<proteinExistence type="predicted"/>
<evidence type="ECO:0000313" key="1">
    <source>
        <dbReference type="EMBL" id="RIX28797.1"/>
    </source>
</evidence>
<dbReference type="AlphaFoldDB" id="A0A3A1U4L8"/>
<gene>
    <name evidence="1" type="ORF">D1781_15530</name>
</gene>
<name>A0A3A1U4L8_9MICO</name>
<dbReference type="Proteomes" id="UP000265742">
    <property type="component" value="Unassembled WGS sequence"/>
</dbReference>
<keyword evidence="2" id="KW-1185">Reference proteome</keyword>
<dbReference type="RefSeq" id="WP_119483106.1">
    <property type="nucleotide sequence ID" value="NZ_QXTG01000002.1"/>
</dbReference>
<dbReference type="OrthoDB" id="7292394at2"/>
<sequence>MSGVSIYFGVEPPETPLLTAIGTGDVVLEPYHPLVQDGGFADVFPHCRRYVYVNPTTVDPWHYDRMADPPPITGRDARWGLPRLDLDRPEALDWAVAQAVAAFAADGARSTGLFVDDLDRMLPNRAELAIEYLARVGERTPHEPRWFLNRGFALWPLVEALDAVLLEDLTPEVVGFRSVDESRWMDEVLAAVRGVRSRGVRVHALSYDDQDRAGATAADRRVQTELAALVDTVTTDADRPLNTWRTSR</sequence>
<dbReference type="EMBL" id="QXTG01000002">
    <property type="protein sequence ID" value="RIX28797.1"/>
    <property type="molecule type" value="Genomic_DNA"/>
</dbReference>
<reference evidence="2" key="1">
    <citation type="submission" date="2018-09" db="EMBL/GenBank/DDBJ databases">
        <authorList>
            <person name="Kim I."/>
        </authorList>
    </citation>
    <scope>NUCLEOTIDE SEQUENCE [LARGE SCALE GENOMIC DNA]</scope>
    <source>
        <strain evidence="2">DD4a</strain>
    </source>
</reference>
<comment type="caution">
    <text evidence="1">The sequence shown here is derived from an EMBL/GenBank/DDBJ whole genome shotgun (WGS) entry which is preliminary data.</text>
</comment>
<evidence type="ECO:0000313" key="2">
    <source>
        <dbReference type="Proteomes" id="UP000265742"/>
    </source>
</evidence>
<accession>A0A3A1U4L8</accession>
<protein>
    <submittedName>
        <fullName evidence="1">Uncharacterized protein</fullName>
    </submittedName>
</protein>
<organism evidence="1 2">
    <name type="scientific">Amnibacterium setariae</name>
    <dbReference type="NCBI Taxonomy" id="2306585"/>
    <lineage>
        <taxon>Bacteria</taxon>
        <taxon>Bacillati</taxon>
        <taxon>Actinomycetota</taxon>
        <taxon>Actinomycetes</taxon>
        <taxon>Micrococcales</taxon>
        <taxon>Microbacteriaceae</taxon>
        <taxon>Amnibacterium</taxon>
    </lineage>
</organism>